<dbReference type="OrthoDB" id="298252at2759"/>
<comment type="caution">
    <text evidence="1">The sequence shown here is derived from an EMBL/GenBank/DDBJ whole genome shotgun (WGS) entry which is preliminary data.</text>
</comment>
<proteinExistence type="predicted"/>
<name>A0A0V0R7D4_PSEPJ</name>
<protein>
    <submittedName>
        <fullName evidence="1">Uncharacterized protein</fullName>
    </submittedName>
</protein>
<sequence length="127" mass="14737">MTTQNLALIQKQQQQDKIQDQENQQQQKKIISFNEFIGTVLVFTKQVLIKYPKLTRMLDEENYGFGLDMYNDKQEDPQATNAINTTIHQELINISKNTDIVDMQLIAVKILKQEPLPNQISTLKNDT</sequence>
<gene>
    <name evidence="1" type="ORF">PPERSA_10497</name>
</gene>
<evidence type="ECO:0000313" key="1">
    <source>
        <dbReference type="EMBL" id="KRX10398.1"/>
    </source>
</evidence>
<reference evidence="1 2" key="1">
    <citation type="journal article" date="2015" name="Sci. Rep.">
        <title>Genome of the facultative scuticociliatosis pathogen Pseudocohnilembus persalinus provides insight into its virulence through horizontal gene transfer.</title>
        <authorList>
            <person name="Xiong J."/>
            <person name="Wang G."/>
            <person name="Cheng J."/>
            <person name="Tian M."/>
            <person name="Pan X."/>
            <person name="Warren A."/>
            <person name="Jiang C."/>
            <person name="Yuan D."/>
            <person name="Miao W."/>
        </authorList>
    </citation>
    <scope>NUCLEOTIDE SEQUENCE [LARGE SCALE GENOMIC DNA]</scope>
    <source>
        <strain evidence="1">36N120E</strain>
    </source>
</reference>
<dbReference type="AlphaFoldDB" id="A0A0V0R7D4"/>
<dbReference type="Proteomes" id="UP000054937">
    <property type="component" value="Unassembled WGS sequence"/>
</dbReference>
<organism evidence="1 2">
    <name type="scientific">Pseudocohnilembus persalinus</name>
    <name type="common">Ciliate</name>
    <dbReference type="NCBI Taxonomy" id="266149"/>
    <lineage>
        <taxon>Eukaryota</taxon>
        <taxon>Sar</taxon>
        <taxon>Alveolata</taxon>
        <taxon>Ciliophora</taxon>
        <taxon>Intramacronucleata</taxon>
        <taxon>Oligohymenophorea</taxon>
        <taxon>Scuticociliatia</taxon>
        <taxon>Philasterida</taxon>
        <taxon>Pseudocohnilembidae</taxon>
        <taxon>Pseudocohnilembus</taxon>
    </lineage>
</organism>
<accession>A0A0V0R7D4</accession>
<dbReference type="EMBL" id="LDAU01000028">
    <property type="protein sequence ID" value="KRX10398.1"/>
    <property type="molecule type" value="Genomic_DNA"/>
</dbReference>
<keyword evidence="2" id="KW-1185">Reference proteome</keyword>
<dbReference type="InParanoid" id="A0A0V0R7D4"/>
<evidence type="ECO:0000313" key="2">
    <source>
        <dbReference type="Proteomes" id="UP000054937"/>
    </source>
</evidence>